<protein>
    <recommendedName>
        <fullName evidence="1">Transposase IS204/IS1001/IS1096/IS1165 DDE domain-containing protein</fullName>
    </recommendedName>
</protein>
<gene>
    <name evidence="2" type="ORF">B9L19_10000</name>
</gene>
<dbReference type="EMBL" id="NEWK01000002">
    <property type="protein sequence ID" value="OXB85918.1"/>
    <property type="molecule type" value="Genomic_DNA"/>
</dbReference>
<evidence type="ECO:0000313" key="3">
    <source>
        <dbReference type="Proteomes" id="UP000198378"/>
    </source>
</evidence>
<name>A0AA91QJN0_9BACL</name>
<dbReference type="InterPro" id="IPR002560">
    <property type="entry name" value="Transposase_DDE"/>
</dbReference>
<proteinExistence type="predicted"/>
<evidence type="ECO:0000313" key="2">
    <source>
        <dbReference type="EMBL" id="OXB85918.1"/>
    </source>
</evidence>
<keyword evidence="3" id="KW-1185">Reference proteome</keyword>
<reference evidence="2 3" key="1">
    <citation type="submission" date="2017-05" db="EMBL/GenBank/DDBJ databases">
        <title>The genome sequence of Geobacillus thermocatenulatus DSM 730.</title>
        <authorList>
            <person name="Ramaloko W.T."/>
            <person name="Koen N."/>
            <person name="Polliack S."/>
            <person name="Aliyu H."/>
            <person name="Lebre P."/>
            <person name="Mohr T."/>
            <person name="Oswald F."/>
            <person name="Zwick M."/>
            <person name="Neumann A."/>
            <person name="Syldatk C."/>
            <person name="Cowan D."/>
            <person name="De Maayer P."/>
        </authorList>
    </citation>
    <scope>NUCLEOTIDE SEQUENCE [LARGE SCALE GENOMIC DNA]</scope>
    <source>
        <strain evidence="2 3">BGSC 93A1</strain>
    </source>
</reference>
<comment type="caution">
    <text evidence="2">The sequence shown here is derived from an EMBL/GenBank/DDBJ whole genome shotgun (WGS) entry which is preliminary data.</text>
</comment>
<evidence type="ECO:0000259" key="1">
    <source>
        <dbReference type="Pfam" id="PF01610"/>
    </source>
</evidence>
<feature type="domain" description="Transposase IS204/IS1001/IS1096/IS1165 DDE" evidence="1">
    <location>
        <begin position="2"/>
        <end position="67"/>
    </location>
</feature>
<dbReference type="Pfam" id="PF01610">
    <property type="entry name" value="DDE_Tnp_ISL3"/>
    <property type="match status" value="1"/>
</dbReference>
<dbReference type="AlphaFoldDB" id="A0AA91QJN0"/>
<sequence>MTQWFDRYLFSDCAAVRSIAKALITRRDAVLSCIVFSYSNGSMEGINNKIKLIKRRGYGYRNLYLFHFYCFCLDL</sequence>
<organism evidence="2 3">
    <name type="scientific">Geobacillus thermocatenulatus</name>
    <dbReference type="NCBI Taxonomy" id="33938"/>
    <lineage>
        <taxon>Bacteria</taxon>
        <taxon>Bacillati</taxon>
        <taxon>Bacillota</taxon>
        <taxon>Bacilli</taxon>
        <taxon>Bacillales</taxon>
        <taxon>Anoxybacillaceae</taxon>
        <taxon>Geobacillus</taxon>
        <taxon>Geobacillus thermoleovorans group</taxon>
    </lineage>
</organism>
<dbReference type="Proteomes" id="UP000198378">
    <property type="component" value="Unassembled WGS sequence"/>
</dbReference>
<accession>A0AA91QJN0</accession>